<protein>
    <recommendedName>
        <fullName evidence="2">Type II secretion system protein GspB C-terminal domain-containing protein</fullName>
    </recommendedName>
</protein>
<keyword evidence="1" id="KW-1133">Transmembrane helix</keyword>
<dbReference type="Proteomes" id="UP000216101">
    <property type="component" value="Unassembled WGS sequence"/>
</dbReference>
<comment type="caution">
    <text evidence="3">The sequence shown here is derived from an EMBL/GenBank/DDBJ whole genome shotgun (WGS) entry which is preliminary data.</text>
</comment>
<feature type="domain" description="Type II secretion system protein GspB C-terminal" evidence="2">
    <location>
        <begin position="245"/>
        <end position="303"/>
    </location>
</feature>
<evidence type="ECO:0000313" key="3">
    <source>
        <dbReference type="EMBL" id="OZY86024.1"/>
    </source>
</evidence>
<proteinExistence type="predicted"/>
<keyword evidence="4" id="KW-1185">Reference proteome</keyword>
<gene>
    <name evidence="3" type="ORF">CBP51_03060</name>
</gene>
<sequence>MKCWGWISHLSSWMNKKYLRCWMRKVWQHKGCSSMSLILDALNRADTERKNQTPVPDLNTQHRPLMLEPDQASRSWIWLVVAGVIMLLAAVVLWRWLAAGDPPPAVAPIVPAVVQVPPTTPAVPVGQSGAATQVAPTMAGNQATTRLASAAAIAPEHNAVAANDVKSLYADETAPPTVEADVNQLYAVEESVGSESVIDPFASVPVTPEAVPPVEVVREPARTFDSMTHIQDFNELPWNTKQKMPTISYQRHDYLAGGISSVVINGQTLGVGNLVTTGQFVVQDILVDGVVLKHGDKVFKLRALNGWINM</sequence>
<reference evidence="4" key="1">
    <citation type="submission" date="2017-05" db="EMBL/GenBank/DDBJ databases">
        <authorList>
            <person name="Barney B.M."/>
        </authorList>
    </citation>
    <scope>NUCLEOTIDE SEQUENCE [LARGE SCALE GENOMIC DNA]</scope>
    <source>
        <strain evidence="4">PSBB022</strain>
    </source>
</reference>
<feature type="transmembrane region" description="Helical" evidence="1">
    <location>
        <begin position="76"/>
        <end position="97"/>
    </location>
</feature>
<dbReference type="AlphaFoldDB" id="A0A266Q809"/>
<evidence type="ECO:0000313" key="4">
    <source>
        <dbReference type="Proteomes" id="UP000216101"/>
    </source>
</evidence>
<dbReference type="Pfam" id="PF16537">
    <property type="entry name" value="T2SSB"/>
    <property type="match status" value="1"/>
</dbReference>
<organism evidence="3 4">
    <name type="scientific">Cellvibrio mixtus</name>
    <dbReference type="NCBI Taxonomy" id="39650"/>
    <lineage>
        <taxon>Bacteria</taxon>
        <taxon>Pseudomonadati</taxon>
        <taxon>Pseudomonadota</taxon>
        <taxon>Gammaproteobacteria</taxon>
        <taxon>Cellvibrionales</taxon>
        <taxon>Cellvibrionaceae</taxon>
        <taxon>Cellvibrio</taxon>
    </lineage>
</organism>
<keyword evidence="1" id="KW-0472">Membrane</keyword>
<dbReference type="InterPro" id="IPR032389">
    <property type="entry name" value="GspB_C"/>
</dbReference>
<accession>A0A266Q809</accession>
<name>A0A266Q809_9GAMM</name>
<dbReference type="GO" id="GO:0015627">
    <property type="term" value="C:type II protein secretion system complex"/>
    <property type="evidence" value="ECO:0007669"/>
    <property type="project" value="InterPro"/>
</dbReference>
<keyword evidence="1" id="KW-0812">Transmembrane</keyword>
<evidence type="ECO:0000259" key="2">
    <source>
        <dbReference type="Pfam" id="PF16537"/>
    </source>
</evidence>
<evidence type="ECO:0000256" key="1">
    <source>
        <dbReference type="SAM" id="Phobius"/>
    </source>
</evidence>
<dbReference type="EMBL" id="NHNI01000001">
    <property type="protein sequence ID" value="OZY86024.1"/>
    <property type="molecule type" value="Genomic_DNA"/>
</dbReference>